<protein>
    <submittedName>
        <fullName evidence="1">Uncharacterized protein</fullName>
    </submittedName>
</protein>
<comment type="caution">
    <text evidence="1">The sequence shown here is derived from an EMBL/GenBank/DDBJ whole genome shotgun (WGS) entry which is preliminary data.</text>
</comment>
<accession>A0A7J6KKK7</accession>
<gene>
    <name evidence="1" type="ORF">FOL47_004086</name>
</gene>
<keyword evidence="2" id="KW-1185">Reference proteome</keyword>
<evidence type="ECO:0000313" key="1">
    <source>
        <dbReference type="EMBL" id="KAF4647823.1"/>
    </source>
</evidence>
<name>A0A7J6KKK7_PERCH</name>
<organism evidence="1 2">
    <name type="scientific">Perkinsus chesapeaki</name>
    <name type="common">Clam parasite</name>
    <name type="synonym">Perkinsus andrewsi</name>
    <dbReference type="NCBI Taxonomy" id="330153"/>
    <lineage>
        <taxon>Eukaryota</taxon>
        <taxon>Sar</taxon>
        <taxon>Alveolata</taxon>
        <taxon>Perkinsozoa</taxon>
        <taxon>Perkinsea</taxon>
        <taxon>Perkinsida</taxon>
        <taxon>Perkinsidae</taxon>
        <taxon>Perkinsus</taxon>
    </lineage>
</organism>
<proteinExistence type="predicted"/>
<reference evidence="1 2" key="1">
    <citation type="submission" date="2020-04" db="EMBL/GenBank/DDBJ databases">
        <title>Perkinsus chesapeaki whole genome sequence.</title>
        <authorList>
            <person name="Bogema D.R."/>
        </authorList>
    </citation>
    <scope>NUCLEOTIDE SEQUENCE [LARGE SCALE GENOMIC DNA]</scope>
    <source>
        <strain evidence="1">ATCC PRA-425</strain>
    </source>
</reference>
<dbReference type="Proteomes" id="UP000591131">
    <property type="component" value="Unassembled WGS sequence"/>
</dbReference>
<dbReference type="EMBL" id="JAAPAO010002347">
    <property type="protein sequence ID" value="KAF4647823.1"/>
    <property type="molecule type" value="Genomic_DNA"/>
</dbReference>
<dbReference type="AlphaFoldDB" id="A0A7J6KKK7"/>
<evidence type="ECO:0000313" key="2">
    <source>
        <dbReference type="Proteomes" id="UP000591131"/>
    </source>
</evidence>
<sequence length="141" mass="15307">PCTRGIGYLLFWDALKVHVKWATSACMTHFSPPFVFRTVGRVCPSDSPTSPPESGTTIDGSGTFLGRLGGLYDAVTFEKLTISGMNERSSILRGKIFHAVLREAPGLEFRGDCIRVCVGSADVNRFQGVSSDKYMGHTITS</sequence>
<feature type="non-terminal residue" evidence="1">
    <location>
        <position position="1"/>
    </location>
</feature>
<feature type="non-terminal residue" evidence="1">
    <location>
        <position position="141"/>
    </location>
</feature>